<evidence type="ECO:0008006" key="4">
    <source>
        <dbReference type="Google" id="ProtNLM"/>
    </source>
</evidence>
<dbReference type="EMBL" id="JAKWBI020000135">
    <property type="protein sequence ID" value="KAJ2901856.1"/>
    <property type="molecule type" value="Genomic_DNA"/>
</dbReference>
<organism evidence="2 3">
    <name type="scientific">Zalerion maritima</name>
    <dbReference type="NCBI Taxonomy" id="339359"/>
    <lineage>
        <taxon>Eukaryota</taxon>
        <taxon>Fungi</taxon>
        <taxon>Dikarya</taxon>
        <taxon>Ascomycota</taxon>
        <taxon>Pezizomycotina</taxon>
        <taxon>Sordariomycetes</taxon>
        <taxon>Lulworthiomycetidae</taxon>
        <taxon>Lulworthiales</taxon>
        <taxon>Lulworthiaceae</taxon>
        <taxon>Zalerion</taxon>
    </lineage>
</organism>
<dbReference type="AlphaFoldDB" id="A0AAD5RRG1"/>
<sequence>MDLEAEIERLKRQIEDGQQRAEEAERQQQRDRERFEEAQQRIEEAERQTRKANLHEYIEACHEPLFKRFAQKPVFGRLLSVYPGQSRDFESLSFLRGLGERVAGKRLANEKDLEYLQHSTVEDPVRLVVGCLAAEAEIQNEFRIGNGIVFENHPNALSDVADEPTERRAALAAITPGGYGTDLNQRRPDQICVYKSNKDDRNLRSMAFIVEYKPPHKLTQEHLRLGLRPMDISKEVVNRSTKPADGETEALFQYYSDRLAAAAVTQTFHYMIEGGLEYSYLTTGEAIIFLKIDWTNPTTLYYHLAEPGPEVEAHPDNFRYFTAVGQVLAFALQALGSPVHGQGERYRATVNLNTWTEDCDAILRAIPVSQRKDTPPPSAFEPPRRTKMSTGRLTYFVRGTGLQVQTLTVEELAALMRLHLRSSQTTKHRCQRPRFGRGTAATWPDGREETATKVHRHAIVAVAVVAEAVKMAIPDIIQWTMRPGPAFFATSSGGRWMMLEDLEHKAAVYKRLQALQGVRFVPVFLGAASLSDLGRVYYYDFRVRIVHMMFHPWAGDGLDMAGRSSTPGGVAHGDVRTENALWNDETLRVMLTDFERSVLADPPRPALAQVVPNKKSLRALAWPVEQTDTGESVGRLGSKNGPNPHPLMQDDISAVKMVQFWLRQ</sequence>
<keyword evidence="3" id="KW-1185">Reference proteome</keyword>
<protein>
    <recommendedName>
        <fullName evidence="4">Protein kinase domain-containing protein</fullName>
    </recommendedName>
</protein>
<dbReference type="InterPro" id="IPR011009">
    <property type="entry name" value="Kinase-like_dom_sf"/>
</dbReference>
<feature type="region of interest" description="Disordered" evidence="1">
    <location>
        <begin position="427"/>
        <end position="446"/>
    </location>
</feature>
<comment type="caution">
    <text evidence="2">The sequence shown here is derived from an EMBL/GenBank/DDBJ whole genome shotgun (WGS) entry which is preliminary data.</text>
</comment>
<proteinExistence type="predicted"/>
<gene>
    <name evidence="2" type="ORF">MKZ38_001335</name>
</gene>
<dbReference type="SUPFAM" id="SSF56112">
    <property type="entry name" value="Protein kinase-like (PK-like)"/>
    <property type="match status" value="1"/>
</dbReference>
<dbReference type="Proteomes" id="UP001201980">
    <property type="component" value="Unassembled WGS sequence"/>
</dbReference>
<feature type="region of interest" description="Disordered" evidence="1">
    <location>
        <begin position="11"/>
        <end position="47"/>
    </location>
</feature>
<accession>A0AAD5RRG1</accession>
<name>A0AAD5RRG1_9PEZI</name>
<evidence type="ECO:0000313" key="2">
    <source>
        <dbReference type="EMBL" id="KAJ2901856.1"/>
    </source>
</evidence>
<reference evidence="2" key="1">
    <citation type="submission" date="2022-07" db="EMBL/GenBank/DDBJ databases">
        <title>Draft genome sequence of Zalerion maritima ATCC 34329, a (micro)plastics degrading marine fungus.</title>
        <authorList>
            <person name="Paco A."/>
            <person name="Goncalves M.F.M."/>
            <person name="Rocha-Santos T.A.P."/>
            <person name="Alves A."/>
        </authorList>
    </citation>
    <scope>NUCLEOTIDE SEQUENCE</scope>
    <source>
        <strain evidence="2">ATCC 34329</strain>
    </source>
</reference>
<evidence type="ECO:0000313" key="3">
    <source>
        <dbReference type="Proteomes" id="UP001201980"/>
    </source>
</evidence>
<evidence type="ECO:0000256" key="1">
    <source>
        <dbReference type="SAM" id="MobiDB-lite"/>
    </source>
</evidence>